<dbReference type="AlphaFoldDB" id="A0A645GZU0"/>
<dbReference type="InterPro" id="IPR050151">
    <property type="entry name" value="Class-I_Pyr_Nuc-Dis_Oxidored"/>
</dbReference>
<reference evidence="9" key="1">
    <citation type="submission" date="2019-08" db="EMBL/GenBank/DDBJ databases">
        <authorList>
            <person name="Kucharzyk K."/>
            <person name="Murdoch R.W."/>
            <person name="Higgins S."/>
            <person name="Loffler F."/>
        </authorList>
    </citation>
    <scope>NUCLEOTIDE SEQUENCE</scope>
</reference>
<dbReference type="Pfam" id="PF02852">
    <property type="entry name" value="Pyr_redox_dim"/>
    <property type="match status" value="1"/>
</dbReference>
<feature type="domain" description="FAD/NAD(P)-binding" evidence="8">
    <location>
        <begin position="3"/>
        <end position="69"/>
    </location>
</feature>
<evidence type="ECO:0000256" key="1">
    <source>
        <dbReference type="ARBA" id="ARBA00001974"/>
    </source>
</evidence>
<dbReference type="PANTHER" id="PTHR22912">
    <property type="entry name" value="DISULFIDE OXIDOREDUCTASE"/>
    <property type="match status" value="1"/>
</dbReference>
<dbReference type="GO" id="GO:0050660">
    <property type="term" value="F:flavin adenine dinucleotide binding"/>
    <property type="evidence" value="ECO:0007669"/>
    <property type="project" value="TreeGrafter"/>
</dbReference>
<dbReference type="InterPro" id="IPR004099">
    <property type="entry name" value="Pyr_nucl-diS_OxRdtase_dimer"/>
</dbReference>
<evidence type="ECO:0000256" key="4">
    <source>
        <dbReference type="ARBA" id="ARBA00022827"/>
    </source>
</evidence>
<dbReference type="PRINTS" id="PR00368">
    <property type="entry name" value="FADPNR"/>
</dbReference>
<protein>
    <submittedName>
        <fullName evidence="9">Dihydrolipoyl dehydrogenase</fullName>
        <ecNumber evidence="9">1.8.1.4</ecNumber>
    </submittedName>
</protein>
<dbReference type="Gene3D" id="3.30.390.30">
    <property type="match status" value="1"/>
</dbReference>
<dbReference type="Gene3D" id="3.50.50.60">
    <property type="entry name" value="FAD/NAD(P)-binding domain"/>
    <property type="match status" value="1"/>
</dbReference>
<keyword evidence="3" id="KW-0285">Flavoprotein</keyword>
<comment type="cofactor">
    <cofactor evidence="1">
        <name>FAD</name>
        <dbReference type="ChEBI" id="CHEBI:57692"/>
    </cofactor>
</comment>
<dbReference type="PRINTS" id="PR00411">
    <property type="entry name" value="PNDRDTASEI"/>
</dbReference>
<organism evidence="9">
    <name type="scientific">bioreactor metagenome</name>
    <dbReference type="NCBI Taxonomy" id="1076179"/>
    <lineage>
        <taxon>unclassified sequences</taxon>
        <taxon>metagenomes</taxon>
        <taxon>ecological metagenomes</taxon>
    </lineage>
</organism>
<sequence length="203" mass="22480">MNEVVCDRVLLSIGRRANTRDIGLESINLLTERGAIVTDEHMKTNQPEVYAAGDVNGKSMLAHTAYREAEVAVNNMLGRKDIMRYEAVPGVLYTNPELSAVGETEAGAKAKGLDFSCVKIPMRFSGRFVAENEGADGLCKVLIHKKHRNILGVHMIGNSSSEAVWGAALMIEQELRVRDAKEIIFPHPTVSEIIRETIWEFDD</sequence>
<dbReference type="GO" id="GO:0004148">
    <property type="term" value="F:dihydrolipoyl dehydrogenase (NADH) activity"/>
    <property type="evidence" value="ECO:0007669"/>
    <property type="project" value="UniProtKB-EC"/>
</dbReference>
<evidence type="ECO:0000256" key="2">
    <source>
        <dbReference type="ARBA" id="ARBA00007532"/>
    </source>
</evidence>
<comment type="caution">
    <text evidence="9">The sequence shown here is derived from an EMBL/GenBank/DDBJ whole genome shotgun (WGS) entry which is preliminary data.</text>
</comment>
<evidence type="ECO:0000259" key="8">
    <source>
        <dbReference type="Pfam" id="PF07992"/>
    </source>
</evidence>
<accession>A0A645GZU0</accession>
<keyword evidence="5 9" id="KW-0560">Oxidoreductase</keyword>
<proteinExistence type="inferred from homology"/>
<dbReference type="EC" id="1.8.1.4" evidence="9"/>
<gene>
    <name evidence="9" type="primary">lpdG_8</name>
    <name evidence="9" type="ORF">SDC9_179405</name>
</gene>
<feature type="domain" description="Pyridine nucleotide-disulphide oxidoreductase dimerisation" evidence="7">
    <location>
        <begin position="88"/>
        <end position="196"/>
    </location>
</feature>
<dbReference type="InterPro" id="IPR023753">
    <property type="entry name" value="FAD/NAD-binding_dom"/>
</dbReference>
<dbReference type="Pfam" id="PF07992">
    <property type="entry name" value="Pyr_redox_2"/>
    <property type="match status" value="1"/>
</dbReference>
<evidence type="ECO:0000256" key="3">
    <source>
        <dbReference type="ARBA" id="ARBA00022630"/>
    </source>
</evidence>
<dbReference type="EMBL" id="VSSQ01083680">
    <property type="protein sequence ID" value="MPN31930.1"/>
    <property type="molecule type" value="Genomic_DNA"/>
</dbReference>
<keyword evidence="6" id="KW-0520">NAD</keyword>
<dbReference type="SUPFAM" id="SSF55424">
    <property type="entry name" value="FAD/NAD-linked reductases, dimerisation (C-terminal) domain"/>
    <property type="match status" value="1"/>
</dbReference>
<evidence type="ECO:0000256" key="5">
    <source>
        <dbReference type="ARBA" id="ARBA00023002"/>
    </source>
</evidence>
<dbReference type="PANTHER" id="PTHR22912:SF217">
    <property type="entry name" value="DIHYDROLIPOYL DEHYDROGENASE"/>
    <property type="match status" value="1"/>
</dbReference>
<dbReference type="InterPro" id="IPR016156">
    <property type="entry name" value="FAD/NAD-linked_Rdtase_dimer_sf"/>
</dbReference>
<dbReference type="InterPro" id="IPR036188">
    <property type="entry name" value="FAD/NAD-bd_sf"/>
</dbReference>
<keyword evidence="4" id="KW-0274">FAD</keyword>
<evidence type="ECO:0000256" key="6">
    <source>
        <dbReference type="ARBA" id="ARBA00023027"/>
    </source>
</evidence>
<dbReference type="SUPFAM" id="SSF51905">
    <property type="entry name" value="FAD/NAD(P)-binding domain"/>
    <property type="match status" value="1"/>
</dbReference>
<evidence type="ECO:0000313" key="9">
    <source>
        <dbReference type="EMBL" id="MPN31930.1"/>
    </source>
</evidence>
<name>A0A645GZU0_9ZZZZ</name>
<dbReference type="GO" id="GO:0006103">
    <property type="term" value="P:2-oxoglutarate metabolic process"/>
    <property type="evidence" value="ECO:0007669"/>
    <property type="project" value="TreeGrafter"/>
</dbReference>
<comment type="similarity">
    <text evidence="2">Belongs to the class-I pyridine nucleotide-disulfide oxidoreductase family.</text>
</comment>
<dbReference type="FunFam" id="3.30.390.30:FF:000001">
    <property type="entry name" value="Dihydrolipoyl dehydrogenase"/>
    <property type="match status" value="1"/>
</dbReference>
<evidence type="ECO:0000259" key="7">
    <source>
        <dbReference type="Pfam" id="PF02852"/>
    </source>
</evidence>